<dbReference type="Pfam" id="PF08042">
    <property type="entry name" value="PqqA"/>
    <property type="match status" value="1"/>
</dbReference>
<dbReference type="NCBIfam" id="TIGR02107">
    <property type="entry name" value="PQQ_syn_pqqA"/>
    <property type="match status" value="1"/>
</dbReference>
<evidence type="ECO:0000256" key="3">
    <source>
        <dbReference type="ARBA" id="ARBA00015086"/>
    </source>
</evidence>
<dbReference type="UniPathway" id="UPA00539"/>
<gene>
    <name evidence="7 8" type="primary">pqqA</name>
    <name evidence="8" type="ORF">Sant_1510</name>
</gene>
<protein>
    <recommendedName>
        <fullName evidence="3 7">Coenzyme PQQ synthesis protein A</fullName>
    </recommendedName>
    <alternativeName>
        <fullName evidence="6 7">Pyrroloquinoline quinone biosynthesis protein A</fullName>
    </alternativeName>
</protein>
<comment type="similarity">
    <text evidence="2 7">Belongs to the PqqA family.</text>
</comment>
<dbReference type="AlphaFoldDB" id="W0HWP7"/>
<evidence type="ECO:0000256" key="1">
    <source>
        <dbReference type="ARBA" id="ARBA00004886"/>
    </source>
</evidence>
<reference evidence="8 9" key="1">
    <citation type="journal article" date="2014" name="Genome Biol. Evol.">
        <title>Genome degeneration and adaptation in a nascent stage of symbiosis.</title>
        <authorList>
            <person name="Oakeson K.F."/>
            <person name="Gil R."/>
            <person name="Clayton A.L."/>
            <person name="Dunn D.M."/>
            <person name="von Niederhausern A.C."/>
            <person name="Hamil C."/>
            <person name="Aoyagi A."/>
            <person name="Duval B."/>
            <person name="Baca A."/>
            <person name="Silva F.J."/>
            <person name="Vallier A."/>
            <person name="Jackson D.G."/>
            <person name="Latorre A."/>
            <person name="Weiss R.B."/>
            <person name="Heddi A."/>
            <person name="Moya A."/>
            <person name="Dale C."/>
        </authorList>
    </citation>
    <scope>NUCLEOTIDE SEQUENCE [LARGE SCALE GENOMIC DNA]</scope>
    <source>
        <strain evidence="8 9">HS1</strain>
    </source>
</reference>
<dbReference type="KEGG" id="sod:Sant_1510"/>
<keyword evidence="9" id="KW-1185">Reference proteome</keyword>
<dbReference type="EMBL" id="CP006569">
    <property type="protein sequence ID" value="AHF76568.1"/>
    <property type="molecule type" value="Genomic_DNA"/>
</dbReference>
<evidence type="ECO:0000256" key="4">
    <source>
        <dbReference type="ARBA" id="ARBA00022905"/>
    </source>
</evidence>
<accession>W0HWP7</accession>
<sequence length="24" mass="2927">MKWTKPDFIDLRIGLEVTLYMSNR</sequence>
<feature type="cross-link" description="Pyrroloquinoline quinone (Glu-Tyr)" evidence="7">
    <location>
        <begin position="16"/>
        <end position="20"/>
    </location>
</feature>
<comment type="function">
    <text evidence="5 7">Required for coenzyme pyrroloquinoline quinone (PQQ) biosynthesis. PQQ is probably formed by cross-linking a specific glutamate to a specific tyrosine residue and excising these residues from the peptide.</text>
</comment>
<dbReference type="Proteomes" id="UP000019028">
    <property type="component" value="Chromosome"/>
</dbReference>
<evidence type="ECO:0000313" key="8">
    <source>
        <dbReference type="EMBL" id="AHF76568.1"/>
    </source>
</evidence>
<proteinExistence type="inferred from homology"/>
<evidence type="ECO:0000313" key="9">
    <source>
        <dbReference type="Proteomes" id="UP000019028"/>
    </source>
</evidence>
<comment type="pathway">
    <text evidence="1 7">Cofactor biosynthesis; pyrroloquinoline quinone biosynthesis.</text>
</comment>
<dbReference type="RefSeq" id="WP_071882068.1">
    <property type="nucleotide sequence ID" value="NZ_CAUIKD010000048.1"/>
</dbReference>
<keyword evidence="4 7" id="KW-0884">PQQ biosynthesis</keyword>
<organism evidence="8 9">
    <name type="scientific">Sodalis praecaptivus</name>
    <dbReference type="NCBI Taxonomy" id="1239307"/>
    <lineage>
        <taxon>Bacteria</taxon>
        <taxon>Pseudomonadati</taxon>
        <taxon>Pseudomonadota</taxon>
        <taxon>Gammaproteobacteria</taxon>
        <taxon>Enterobacterales</taxon>
        <taxon>Bruguierivoracaceae</taxon>
        <taxon>Sodalis</taxon>
    </lineage>
</organism>
<evidence type="ECO:0000256" key="5">
    <source>
        <dbReference type="ARBA" id="ARBA00024749"/>
    </source>
</evidence>
<dbReference type="GO" id="GO:0018189">
    <property type="term" value="P:pyrroloquinoline quinone biosynthetic process"/>
    <property type="evidence" value="ECO:0007669"/>
    <property type="project" value="UniProtKB-UniRule"/>
</dbReference>
<evidence type="ECO:0000256" key="6">
    <source>
        <dbReference type="ARBA" id="ARBA00030967"/>
    </source>
</evidence>
<name>W0HWP7_9GAMM</name>
<dbReference type="HOGENOM" id="CLU_219131_1_0_6"/>
<evidence type="ECO:0000256" key="2">
    <source>
        <dbReference type="ARBA" id="ARBA00009325"/>
    </source>
</evidence>
<dbReference type="InterPro" id="IPR011725">
    <property type="entry name" value="PQQ_synth_PqqA"/>
</dbReference>
<dbReference type="HAMAP" id="MF_00656">
    <property type="entry name" value="PQQ_syn_PqqA"/>
    <property type="match status" value="1"/>
</dbReference>
<evidence type="ECO:0000256" key="7">
    <source>
        <dbReference type="HAMAP-Rule" id="MF_00656"/>
    </source>
</evidence>